<keyword evidence="9" id="KW-1133">Transmembrane helix</keyword>
<dbReference type="InterPro" id="IPR003661">
    <property type="entry name" value="HisK_dim/P_dom"/>
</dbReference>
<dbReference type="InterPro" id="IPR036890">
    <property type="entry name" value="HATPase_C_sf"/>
</dbReference>
<keyword evidence="3" id="KW-0597">Phosphoprotein</keyword>
<dbReference type="InterPro" id="IPR003594">
    <property type="entry name" value="HATPase_dom"/>
</dbReference>
<dbReference type="GO" id="GO:0005524">
    <property type="term" value="F:ATP binding"/>
    <property type="evidence" value="ECO:0007669"/>
    <property type="project" value="UniProtKB-KW"/>
</dbReference>
<dbReference type="InterPro" id="IPR004358">
    <property type="entry name" value="Sig_transdc_His_kin-like_C"/>
</dbReference>
<dbReference type="InterPro" id="IPR005467">
    <property type="entry name" value="His_kinase_dom"/>
</dbReference>
<evidence type="ECO:0000256" key="9">
    <source>
        <dbReference type="SAM" id="Phobius"/>
    </source>
</evidence>
<protein>
    <recommendedName>
        <fullName evidence="2">histidine kinase</fullName>
        <ecNumber evidence="2">2.7.13.3</ecNumber>
    </recommendedName>
</protein>
<dbReference type="PANTHER" id="PTHR43065">
    <property type="entry name" value="SENSOR HISTIDINE KINASE"/>
    <property type="match status" value="1"/>
</dbReference>
<evidence type="ECO:0000256" key="2">
    <source>
        <dbReference type="ARBA" id="ARBA00012438"/>
    </source>
</evidence>
<keyword evidence="5" id="KW-0547">Nucleotide-binding</keyword>
<keyword evidence="7" id="KW-0067">ATP-binding</keyword>
<evidence type="ECO:0000256" key="7">
    <source>
        <dbReference type="ARBA" id="ARBA00022840"/>
    </source>
</evidence>
<dbReference type="EMBL" id="JACNIG010000192">
    <property type="protein sequence ID" value="MBC8431918.1"/>
    <property type="molecule type" value="Genomic_DNA"/>
</dbReference>
<evidence type="ECO:0000259" key="10">
    <source>
        <dbReference type="PROSITE" id="PS50109"/>
    </source>
</evidence>
<dbReference type="SUPFAM" id="SSF47384">
    <property type="entry name" value="Homodimeric domain of signal transducing histidine kinase"/>
    <property type="match status" value="1"/>
</dbReference>
<dbReference type="CDD" id="cd00082">
    <property type="entry name" value="HisKA"/>
    <property type="match status" value="1"/>
</dbReference>
<keyword evidence="8" id="KW-0902">Two-component regulatory system</keyword>
<dbReference type="EC" id="2.7.13.3" evidence="2"/>
<feature type="transmembrane region" description="Helical" evidence="9">
    <location>
        <begin position="211"/>
        <end position="230"/>
    </location>
</feature>
<keyword evidence="9" id="KW-0472">Membrane</keyword>
<dbReference type="Gene3D" id="1.10.287.130">
    <property type="match status" value="1"/>
</dbReference>
<sequence>MLKNFQKSEESIKPFRLVKYFTFTSLVVIFVGTLVLSLLNTHWARTVQQRKSEEYARLLIENLNHQVFLQFIIPVALKFGKIQLSDEKQFDYMDKVVRSTLYSFKVDMVNIFDMNNTISYSFDKTVVGKKDFGGKAYQDAISGKSTSKLLQRGNWLEIFFGFPRNSKLITFAPLRAEKPLSRISGPVLGVVEIVQDLSEDYKAIFDFQIRVISTCTVVMGLLCFVLFFVVRRGERITAKRSLERLRLQRQLSRAQHLSSLGEMVAGISHEIRNPLGIIKSSSELLEKKMAGFDPSNGIPAIITEEADRLNNIITDFLNFAKPRSPHLTACSIVDVLEKNITFLSSQIKAEGYIIKTHYNDNTPEITADSDMLYQAFLNIILNAMQAMPDGGKIYVEISSSTDTVTINFEDEGQGIPEDLTDKIWDPFFTTKERGTGLGLGIVKNIIESHGGKVHIVNRTDCGARVTVEIPVVQEV</sequence>
<dbReference type="Proteomes" id="UP000605201">
    <property type="component" value="Unassembled WGS sequence"/>
</dbReference>
<evidence type="ECO:0000256" key="5">
    <source>
        <dbReference type="ARBA" id="ARBA00022741"/>
    </source>
</evidence>
<accession>A0A8J6TQ86</accession>
<evidence type="ECO:0000256" key="3">
    <source>
        <dbReference type="ARBA" id="ARBA00022553"/>
    </source>
</evidence>
<evidence type="ECO:0000256" key="1">
    <source>
        <dbReference type="ARBA" id="ARBA00000085"/>
    </source>
</evidence>
<organism evidence="11 12">
    <name type="scientific">Candidatus Desulfatibia vada</name>
    <dbReference type="NCBI Taxonomy" id="2841696"/>
    <lineage>
        <taxon>Bacteria</taxon>
        <taxon>Pseudomonadati</taxon>
        <taxon>Thermodesulfobacteriota</taxon>
        <taxon>Desulfobacteria</taxon>
        <taxon>Desulfobacterales</taxon>
        <taxon>Desulfobacterales incertae sedis</taxon>
        <taxon>Candidatus Desulfatibia</taxon>
    </lineage>
</organism>
<dbReference type="AlphaFoldDB" id="A0A8J6TQ86"/>
<dbReference type="SMART" id="SM00387">
    <property type="entry name" value="HATPase_c"/>
    <property type="match status" value="1"/>
</dbReference>
<comment type="caution">
    <text evidence="11">The sequence shown here is derived from an EMBL/GenBank/DDBJ whole genome shotgun (WGS) entry which is preliminary data.</text>
</comment>
<evidence type="ECO:0000256" key="4">
    <source>
        <dbReference type="ARBA" id="ARBA00022679"/>
    </source>
</evidence>
<reference evidence="11 12" key="1">
    <citation type="submission" date="2020-08" db="EMBL/GenBank/DDBJ databases">
        <title>Bridging the membrane lipid divide: bacteria of the FCB group superphylum have the potential to synthesize archaeal ether lipids.</title>
        <authorList>
            <person name="Villanueva L."/>
            <person name="Von Meijenfeldt F.A.B."/>
            <person name="Westbye A.B."/>
            <person name="Yadav S."/>
            <person name="Hopmans E.C."/>
            <person name="Dutilh B.E."/>
            <person name="Sinninghe Damste J.S."/>
        </authorList>
    </citation>
    <scope>NUCLEOTIDE SEQUENCE [LARGE SCALE GENOMIC DNA]</scope>
    <source>
        <strain evidence="11">NIOZ-UU17</strain>
    </source>
</reference>
<evidence type="ECO:0000256" key="6">
    <source>
        <dbReference type="ARBA" id="ARBA00022777"/>
    </source>
</evidence>
<comment type="catalytic activity">
    <reaction evidence="1">
        <text>ATP + protein L-histidine = ADP + protein N-phospho-L-histidine.</text>
        <dbReference type="EC" id="2.7.13.3"/>
    </reaction>
</comment>
<proteinExistence type="predicted"/>
<dbReference type="SMART" id="SM00388">
    <property type="entry name" value="HisKA"/>
    <property type="match status" value="1"/>
</dbReference>
<dbReference type="CDD" id="cd00075">
    <property type="entry name" value="HATPase"/>
    <property type="match status" value="1"/>
</dbReference>
<keyword evidence="9" id="KW-0812">Transmembrane</keyword>
<evidence type="ECO:0000256" key="8">
    <source>
        <dbReference type="ARBA" id="ARBA00023012"/>
    </source>
</evidence>
<dbReference type="InterPro" id="IPR036097">
    <property type="entry name" value="HisK_dim/P_sf"/>
</dbReference>
<dbReference type="Pfam" id="PF00512">
    <property type="entry name" value="HisKA"/>
    <property type="match status" value="1"/>
</dbReference>
<feature type="transmembrane region" description="Helical" evidence="9">
    <location>
        <begin position="20"/>
        <end position="39"/>
    </location>
</feature>
<dbReference type="SUPFAM" id="SSF55874">
    <property type="entry name" value="ATPase domain of HSP90 chaperone/DNA topoisomerase II/histidine kinase"/>
    <property type="match status" value="1"/>
</dbReference>
<dbReference type="PRINTS" id="PR00344">
    <property type="entry name" value="BCTRLSENSOR"/>
</dbReference>
<dbReference type="PANTHER" id="PTHR43065:SF10">
    <property type="entry name" value="PEROXIDE STRESS-ACTIVATED HISTIDINE KINASE MAK3"/>
    <property type="match status" value="1"/>
</dbReference>
<gene>
    <name evidence="11" type="ORF">H8D96_08350</name>
</gene>
<dbReference type="Pfam" id="PF02518">
    <property type="entry name" value="HATPase_c"/>
    <property type="match status" value="1"/>
</dbReference>
<dbReference type="Gene3D" id="3.30.565.10">
    <property type="entry name" value="Histidine kinase-like ATPase, C-terminal domain"/>
    <property type="match status" value="1"/>
</dbReference>
<keyword evidence="4" id="KW-0808">Transferase</keyword>
<evidence type="ECO:0000313" key="12">
    <source>
        <dbReference type="Proteomes" id="UP000605201"/>
    </source>
</evidence>
<keyword evidence="6 11" id="KW-0418">Kinase</keyword>
<evidence type="ECO:0000313" key="11">
    <source>
        <dbReference type="EMBL" id="MBC8431918.1"/>
    </source>
</evidence>
<name>A0A8J6TQ86_9BACT</name>
<dbReference type="PROSITE" id="PS50109">
    <property type="entry name" value="HIS_KIN"/>
    <property type="match status" value="1"/>
</dbReference>
<feature type="domain" description="Histidine kinase" evidence="10">
    <location>
        <begin position="266"/>
        <end position="473"/>
    </location>
</feature>
<dbReference type="GO" id="GO:0000155">
    <property type="term" value="F:phosphorelay sensor kinase activity"/>
    <property type="evidence" value="ECO:0007669"/>
    <property type="project" value="InterPro"/>
</dbReference>